<keyword evidence="3" id="KW-0576">Peroxisome</keyword>
<dbReference type="PANTHER" id="PTHR43684:SF1">
    <property type="entry name" value="ENOYL-COA DELTA ISOMERASE 2"/>
    <property type="match status" value="1"/>
</dbReference>
<dbReference type="Proteomes" id="UP000236232">
    <property type="component" value="Unassembled WGS sequence"/>
</dbReference>
<keyword evidence="4" id="KW-0413">Isomerase</keyword>
<comment type="similarity">
    <text evidence="2">Belongs to the enoyl-CoA hydratase/isomerase family.</text>
</comment>
<evidence type="ECO:0000313" key="5">
    <source>
        <dbReference type="EMBL" id="PNQ90625.1"/>
    </source>
</evidence>
<evidence type="ECO:0000256" key="1">
    <source>
        <dbReference type="ARBA" id="ARBA00004275"/>
    </source>
</evidence>
<dbReference type="InterPro" id="IPR001753">
    <property type="entry name" value="Enoyl-CoA_hydra/iso"/>
</dbReference>
<gene>
    <name evidence="5" type="ORF">CCU68_20520</name>
</gene>
<dbReference type="PANTHER" id="PTHR43684">
    <property type="match status" value="1"/>
</dbReference>
<dbReference type="Pfam" id="PF00378">
    <property type="entry name" value="ECH_1"/>
    <property type="match status" value="1"/>
</dbReference>
<dbReference type="InterPro" id="IPR051053">
    <property type="entry name" value="ECH/Chromodomain_protein"/>
</dbReference>
<dbReference type="CDD" id="cd06558">
    <property type="entry name" value="crotonase-like"/>
    <property type="match status" value="1"/>
</dbReference>
<dbReference type="SUPFAM" id="SSF52096">
    <property type="entry name" value="ClpP/crotonase"/>
    <property type="match status" value="1"/>
</dbReference>
<dbReference type="InterPro" id="IPR029045">
    <property type="entry name" value="ClpP/crotonase-like_dom_sf"/>
</dbReference>
<dbReference type="Gene3D" id="3.90.226.10">
    <property type="entry name" value="2-enoyl-CoA Hydratase, Chain A, domain 1"/>
    <property type="match status" value="1"/>
</dbReference>
<accession>A0ABX4Y065</accession>
<protein>
    <submittedName>
        <fullName evidence="5">Enoyl-CoA hydratase</fullName>
    </submittedName>
</protein>
<comment type="subcellular location">
    <subcellularLocation>
        <location evidence="1">Peroxisome</location>
    </subcellularLocation>
</comment>
<reference evidence="5 6" key="1">
    <citation type="submission" date="2018-01" db="EMBL/GenBank/DDBJ databases">
        <title>Draft Genome Sequence of Pseudomonas gingeri NCPPB 3146 (LMG 5327), a White Line Reaction Producer.</title>
        <authorList>
            <person name="Rokni-Zadeh H."/>
            <person name="Bahrami T."/>
            <person name="Zarvandi S."/>
            <person name="Changi-Ashtiani M."/>
            <person name="De Mot R."/>
        </authorList>
    </citation>
    <scope>NUCLEOTIDE SEQUENCE [LARGE SCALE GENOMIC DNA]</scope>
    <source>
        <strain evidence="6">NCPPB 3146 \ LMG 5327</strain>
    </source>
</reference>
<proteinExistence type="inferred from homology"/>
<keyword evidence="6" id="KW-1185">Reference proteome</keyword>
<dbReference type="EMBL" id="POWE01000122">
    <property type="protein sequence ID" value="PNQ90625.1"/>
    <property type="molecule type" value="Genomic_DNA"/>
</dbReference>
<evidence type="ECO:0000256" key="2">
    <source>
        <dbReference type="ARBA" id="ARBA00005254"/>
    </source>
</evidence>
<evidence type="ECO:0000256" key="3">
    <source>
        <dbReference type="ARBA" id="ARBA00023140"/>
    </source>
</evidence>
<organism evidence="5 6">
    <name type="scientific">Pseudomonas gingeri NCPPB 3146 = LMG 5327</name>
    <dbReference type="NCBI Taxonomy" id="707248"/>
    <lineage>
        <taxon>Bacteria</taxon>
        <taxon>Pseudomonadati</taxon>
        <taxon>Pseudomonadota</taxon>
        <taxon>Gammaproteobacteria</taxon>
        <taxon>Pseudomonadales</taxon>
        <taxon>Pseudomonadaceae</taxon>
        <taxon>Pseudomonas</taxon>
    </lineage>
</organism>
<comment type="caution">
    <text evidence="5">The sequence shown here is derived from an EMBL/GenBank/DDBJ whole genome shotgun (WGS) entry which is preliminary data.</text>
</comment>
<sequence>MPGRFSARQPIRIRRSIRCSIVACSWPRGSAMANDAAFAPDSSPAVLYLLDRHVAWITLNRPARRNALSADMDAELRACVSRAEHDPECRVICISGMGEGFCSGADLSVAPGLSTALPYTPQPHSLEAFRFGYLIQARKPIIAAINGAAVGVGLVLAAFCDIRIASAGARLGFTYSRVGLVAEYGIAWWLPRLVGPGASNDLLLSGRLVEAAEARQMGLVNHVVDGEGFNAHVEDYLQALVERCSPRSLAVIKRQAWAAHEQTLLESVRSSQQDLDVARRSADHQEGLQAFREKRLPRFSGDTHD</sequence>
<name>A0ABX4Y065_9PSED</name>
<evidence type="ECO:0000313" key="6">
    <source>
        <dbReference type="Proteomes" id="UP000236232"/>
    </source>
</evidence>
<dbReference type="InterPro" id="IPR014748">
    <property type="entry name" value="Enoyl-CoA_hydra_C"/>
</dbReference>
<evidence type="ECO:0000256" key="4">
    <source>
        <dbReference type="ARBA" id="ARBA00023235"/>
    </source>
</evidence>
<dbReference type="Gene3D" id="1.10.12.10">
    <property type="entry name" value="Lyase 2-enoyl-coa Hydratase, Chain A, domain 2"/>
    <property type="match status" value="1"/>
</dbReference>